<feature type="domain" description="Sulfatase N-terminal" evidence="9">
    <location>
        <begin position="239"/>
        <end position="503"/>
    </location>
</feature>
<dbReference type="EMBL" id="CP028519">
    <property type="protein sequence ID" value="AVY94116.1"/>
    <property type="molecule type" value="Genomic_DNA"/>
</dbReference>
<evidence type="ECO:0000313" key="10">
    <source>
        <dbReference type="EMBL" id="AVY94116.1"/>
    </source>
</evidence>
<feature type="transmembrane region" description="Helical" evidence="8">
    <location>
        <begin position="59"/>
        <end position="75"/>
    </location>
</feature>
<dbReference type="CDD" id="cd16017">
    <property type="entry name" value="LptA"/>
    <property type="match status" value="1"/>
</dbReference>
<feature type="transmembrane region" description="Helical" evidence="8">
    <location>
        <begin position="124"/>
        <end position="147"/>
    </location>
</feature>
<dbReference type="GO" id="GO:0005886">
    <property type="term" value="C:plasma membrane"/>
    <property type="evidence" value="ECO:0007669"/>
    <property type="project" value="UniProtKB-SubCell"/>
</dbReference>
<evidence type="ECO:0000313" key="11">
    <source>
        <dbReference type="Proteomes" id="UP000244173"/>
    </source>
</evidence>
<dbReference type="GO" id="GO:0016776">
    <property type="term" value="F:phosphotransferase activity, phosphate group as acceptor"/>
    <property type="evidence" value="ECO:0007669"/>
    <property type="project" value="TreeGrafter"/>
</dbReference>
<name>A0A2S0P9S9_9NEIS</name>
<organism evidence="10 11">
    <name type="scientific">Microvirgula aerodenitrificans</name>
    <dbReference type="NCBI Taxonomy" id="57480"/>
    <lineage>
        <taxon>Bacteria</taxon>
        <taxon>Pseudomonadati</taxon>
        <taxon>Pseudomonadota</taxon>
        <taxon>Betaproteobacteria</taxon>
        <taxon>Neisseriales</taxon>
        <taxon>Aquaspirillaceae</taxon>
        <taxon>Microvirgula</taxon>
    </lineage>
</organism>
<evidence type="ECO:0000256" key="4">
    <source>
        <dbReference type="ARBA" id="ARBA00022692"/>
    </source>
</evidence>
<comment type="subcellular location">
    <subcellularLocation>
        <location evidence="1">Cell membrane</location>
        <topology evidence="1">Multi-pass membrane protein</topology>
    </subcellularLocation>
</comment>
<evidence type="ECO:0000259" key="9">
    <source>
        <dbReference type="Pfam" id="PF00884"/>
    </source>
</evidence>
<sequence>MKFQERQQVAAFRAARSMHRPTDRRRPSLPGWMAIVLASSLPALFPLLHHDSSDRISKVWLSGLLLLCTTALCWRTRWLRPLAVTVCLLLASNLTLSLFAHVSYRHPFNDGLAMSIILTHPREAFGMLTLYWPYLLALPAGCALFLLPAITLSRHSGRRPLVVATALLVTYAGYSWLKAACMDDPPADRKVPSVHLLRKSALFNGSHFAAALHDQPLFDRIARHPVRHRLTVTDSGIDTYVLVIGESARKSHHSLYGYRRDTTPHARRRQDAMLVFDQAIAGAPLTNLAVPLALSASHPARHDPLLYADNVIHIANQAGFRTFWYSKQEAFGLWASSISGIALSAGQQHWVHGAHDGALLAPLREALATPGRKLIVLHLNGSHPPACARFPPHATVFTGGEPADDCYDNSIRYTDALLGQIFPLLDRQKASLLYFSDHGLERQPQRHPVYVHGGGLPSRQAFDVPQFIWYSRQVAATSRRSGRVTGPYSTADNFELIQDWLGVGTGRTSCRSPLARCYRRDDNVHVVTASRDSMPYARLRERPD</sequence>
<dbReference type="PANTHER" id="PTHR30443">
    <property type="entry name" value="INNER MEMBRANE PROTEIN"/>
    <property type="match status" value="1"/>
</dbReference>
<evidence type="ECO:0000256" key="3">
    <source>
        <dbReference type="ARBA" id="ARBA00022679"/>
    </source>
</evidence>
<feature type="transmembrane region" description="Helical" evidence="8">
    <location>
        <begin position="82"/>
        <end position="104"/>
    </location>
</feature>
<protein>
    <recommendedName>
        <fullName evidence="9">Sulfatase N-terminal domain-containing protein</fullName>
    </recommendedName>
</protein>
<dbReference type="STRING" id="1122240.GCA_000620105_03467"/>
<keyword evidence="3" id="KW-0808">Transferase</keyword>
<dbReference type="Proteomes" id="UP000244173">
    <property type="component" value="Chromosome"/>
</dbReference>
<dbReference type="InterPro" id="IPR000917">
    <property type="entry name" value="Sulfatase_N"/>
</dbReference>
<accession>A0A2S0P9S9</accession>
<dbReference type="GO" id="GO:0009244">
    <property type="term" value="P:lipopolysaccharide core region biosynthetic process"/>
    <property type="evidence" value="ECO:0007669"/>
    <property type="project" value="TreeGrafter"/>
</dbReference>
<dbReference type="InterPro" id="IPR017850">
    <property type="entry name" value="Alkaline_phosphatase_core_sf"/>
</dbReference>
<keyword evidence="5 8" id="KW-1133">Transmembrane helix</keyword>
<gene>
    <name evidence="10" type="ORF">DAI18_08700</name>
</gene>
<dbReference type="InterPro" id="IPR058130">
    <property type="entry name" value="PEA_transf_C"/>
</dbReference>
<evidence type="ECO:0000256" key="2">
    <source>
        <dbReference type="ARBA" id="ARBA00022475"/>
    </source>
</evidence>
<dbReference type="PANTHER" id="PTHR30443:SF4">
    <property type="entry name" value="PHOSPHOETHANOLAMINE TRANSFERASE OPGE-RELATED"/>
    <property type="match status" value="1"/>
</dbReference>
<dbReference type="Pfam" id="PF00884">
    <property type="entry name" value="Sulfatase"/>
    <property type="match status" value="1"/>
</dbReference>
<evidence type="ECO:0000256" key="7">
    <source>
        <dbReference type="ARBA" id="ARBA00038481"/>
    </source>
</evidence>
<keyword evidence="11" id="KW-1185">Reference proteome</keyword>
<dbReference type="AlphaFoldDB" id="A0A2S0P9S9"/>
<keyword evidence="4 8" id="KW-0812">Transmembrane</keyword>
<dbReference type="Gene3D" id="3.40.720.10">
    <property type="entry name" value="Alkaline Phosphatase, subunit A"/>
    <property type="match status" value="1"/>
</dbReference>
<feature type="transmembrane region" description="Helical" evidence="8">
    <location>
        <begin position="159"/>
        <end position="177"/>
    </location>
</feature>
<keyword evidence="2" id="KW-1003">Cell membrane</keyword>
<dbReference type="SUPFAM" id="SSF53649">
    <property type="entry name" value="Alkaline phosphatase-like"/>
    <property type="match status" value="1"/>
</dbReference>
<reference evidence="10 11" key="1">
    <citation type="submission" date="2018-04" db="EMBL/GenBank/DDBJ databases">
        <title>Denitrifier Microvirgula.</title>
        <authorList>
            <person name="Anderson E."/>
            <person name="Jang J."/>
            <person name="Ishii S."/>
        </authorList>
    </citation>
    <scope>NUCLEOTIDE SEQUENCE [LARGE SCALE GENOMIC DNA]</scope>
    <source>
        <strain evidence="10 11">BE2.4</strain>
    </source>
</reference>
<evidence type="ECO:0000256" key="8">
    <source>
        <dbReference type="SAM" id="Phobius"/>
    </source>
</evidence>
<dbReference type="KEGG" id="maer:DAI18_08700"/>
<dbReference type="InterPro" id="IPR040423">
    <property type="entry name" value="PEA_transferase"/>
</dbReference>
<proteinExistence type="inferred from homology"/>
<evidence type="ECO:0000256" key="5">
    <source>
        <dbReference type="ARBA" id="ARBA00022989"/>
    </source>
</evidence>
<comment type="similarity">
    <text evidence="7">Belongs to the phosphoethanolamine transferase family.</text>
</comment>
<evidence type="ECO:0000256" key="1">
    <source>
        <dbReference type="ARBA" id="ARBA00004651"/>
    </source>
</evidence>
<feature type="transmembrane region" description="Helical" evidence="8">
    <location>
        <begin position="29"/>
        <end position="47"/>
    </location>
</feature>
<evidence type="ECO:0000256" key="6">
    <source>
        <dbReference type="ARBA" id="ARBA00023136"/>
    </source>
</evidence>
<keyword evidence="6 8" id="KW-0472">Membrane</keyword>